<protein>
    <submittedName>
        <fullName evidence="2">Uncharacterized protein</fullName>
    </submittedName>
</protein>
<feature type="region of interest" description="Disordered" evidence="1">
    <location>
        <begin position="1"/>
        <end position="34"/>
    </location>
</feature>
<reference evidence="2 3" key="1">
    <citation type="submission" date="2019-08" db="EMBL/GenBank/DDBJ databases">
        <title>Parahaliea maris sp. nov., isolated from the surface seawater.</title>
        <authorList>
            <person name="Liu Y."/>
        </authorList>
    </citation>
    <scope>NUCLEOTIDE SEQUENCE [LARGE SCALE GENOMIC DNA]</scope>
    <source>
        <strain evidence="2 3">HSLHS9</strain>
    </source>
</reference>
<evidence type="ECO:0000313" key="2">
    <source>
        <dbReference type="EMBL" id="TXS93779.1"/>
    </source>
</evidence>
<comment type="caution">
    <text evidence="2">The sequence shown here is derived from an EMBL/GenBank/DDBJ whole genome shotgun (WGS) entry which is preliminary data.</text>
</comment>
<dbReference type="Proteomes" id="UP000321039">
    <property type="component" value="Unassembled WGS sequence"/>
</dbReference>
<organism evidence="2 3">
    <name type="scientific">Parahaliea maris</name>
    <dbReference type="NCBI Taxonomy" id="2716870"/>
    <lineage>
        <taxon>Bacteria</taxon>
        <taxon>Pseudomonadati</taxon>
        <taxon>Pseudomonadota</taxon>
        <taxon>Gammaproteobacteria</taxon>
        <taxon>Cellvibrionales</taxon>
        <taxon>Halieaceae</taxon>
        <taxon>Parahaliea</taxon>
    </lineage>
</organism>
<dbReference type="EMBL" id="VRZA01000003">
    <property type="protein sequence ID" value="TXS93779.1"/>
    <property type="molecule type" value="Genomic_DNA"/>
</dbReference>
<accession>A0A5C9A132</accession>
<evidence type="ECO:0000313" key="3">
    <source>
        <dbReference type="Proteomes" id="UP000321039"/>
    </source>
</evidence>
<sequence length="84" mass="9704">MVPGTFSGPSAAWMPLKSPQGRVHGVSRKGSGCRMRGFKTHRPWSRRFLKMLYTINLLERQQRRRLFPVAIDVLPLFPGEICHR</sequence>
<dbReference type="AlphaFoldDB" id="A0A5C9A132"/>
<gene>
    <name evidence="2" type="ORF">FV139_09070</name>
</gene>
<name>A0A5C9A132_9GAMM</name>
<proteinExistence type="predicted"/>
<evidence type="ECO:0000256" key="1">
    <source>
        <dbReference type="SAM" id="MobiDB-lite"/>
    </source>
</evidence>
<keyword evidence="3" id="KW-1185">Reference proteome</keyword>